<name>A0ABQ2MZR0_9MICO</name>
<evidence type="ECO:0008006" key="4">
    <source>
        <dbReference type="Google" id="ProtNLM"/>
    </source>
</evidence>
<dbReference type="Proteomes" id="UP000638043">
    <property type="component" value="Unassembled WGS sequence"/>
</dbReference>
<keyword evidence="1" id="KW-0732">Signal</keyword>
<comment type="caution">
    <text evidence="2">The sequence shown here is derived from an EMBL/GenBank/DDBJ whole genome shotgun (WGS) entry which is preliminary data.</text>
</comment>
<sequence>MSRFTAATGLVLLVTTALVGCTPAAEPEPEWTEESAYAAAEETFRAYWAAGAIGSDKSEEKQYITGDLLAHYERSPQDSGTEDSIEVRGESKLGSFVHDEYRVVGEAAVVEARVCVDDSDFQVNVDGNGWESPREDPIYTVSMRFMSVGGTMLLANLDESDDDVC</sequence>
<gene>
    <name evidence="2" type="ORF">GCM10010910_07860</name>
</gene>
<accession>A0ABQ2MZR0</accession>
<feature type="signal peptide" evidence="1">
    <location>
        <begin position="1"/>
        <end position="19"/>
    </location>
</feature>
<dbReference type="RefSeq" id="WP_188700094.1">
    <property type="nucleotide sequence ID" value="NZ_BMMQ01000002.1"/>
</dbReference>
<dbReference type="PROSITE" id="PS51257">
    <property type="entry name" value="PROKAR_LIPOPROTEIN"/>
    <property type="match status" value="1"/>
</dbReference>
<evidence type="ECO:0000256" key="1">
    <source>
        <dbReference type="SAM" id="SignalP"/>
    </source>
</evidence>
<evidence type="ECO:0000313" key="2">
    <source>
        <dbReference type="EMBL" id="GGO61029.1"/>
    </source>
</evidence>
<protein>
    <recommendedName>
        <fullName evidence="4">Lipoprotein</fullName>
    </recommendedName>
</protein>
<feature type="chain" id="PRO_5046030121" description="Lipoprotein" evidence="1">
    <location>
        <begin position="20"/>
        <end position="165"/>
    </location>
</feature>
<proteinExistence type="predicted"/>
<keyword evidence="3" id="KW-1185">Reference proteome</keyword>
<dbReference type="EMBL" id="BMMQ01000002">
    <property type="protein sequence ID" value="GGO61029.1"/>
    <property type="molecule type" value="Genomic_DNA"/>
</dbReference>
<reference evidence="3" key="1">
    <citation type="journal article" date="2019" name="Int. J. Syst. Evol. Microbiol.">
        <title>The Global Catalogue of Microorganisms (GCM) 10K type strain sequencing project: providing services to taxonomists for standard genome sequencing and annotation.</title>
        <authorList>
            <consortium name="The Broad Institute Genomics Platform"/>
            <consortium name="The Broad Institute Genome Sequencing Center for Infectious Disease"/>
            <person name="Wu L."/>
            <person name="Ma J."/>
        </authorList>
    </citation>
    <scope>NUCLEOTIDE SEQUENCE [LARGE SCALE GENOMIC DNA]</scope>
    <source>
        <strain evidence="3">CGMCC 4.7181</strain>
    </source>
</reference>
<organism evidence="2 3">
    <name type="scientific">Microbacterium nanhaiense</name>
    <dbReference type="NCBI Taxonomy" id="1301026"/>
    <lineage>
        <taxon>Bacteria</taxon>
        <taxon>Bacillati</taxon>
        <taxon>Actinomycetota</taxon>
        <taxon>Actinomycetes</taxon>
        <taxon>Micrococcales</taxon>
        <taxon>Microbacteriaceae</taxon>
        <taxon>Microbacterium</taxon>
    </lineage>
</organism>
<evidence type="ECO:0000313" key="3">
    <source>
        <dbReference type="Proteomes" id="UP000638043"/>
    </source>
</evidence>